<feature type="compositionally biased region" description="Basic and acidic residues" evidence="1">
    <location>
        <begin position="134"/>
        <end position="143"/>
    </location>
</feature>
<protein>
    <recommendedName>
        <fullName evidence="4">Zinc finger, CCHC-type</fullName>
    </recommendedName>
</protein>
<feature type="region of interest" description="Disordered" evidence="1">
    <location>
        <begin position="92"/>
        <end position="143"/>
    </location>
</feature>
<reference evidence="2" key="2">
    <citation type="submission" date="2022-01" db="EMBL/GenBank/DDBJ databases">
        <authorList>
            <person name="Yamashiro T."/>
            <person name="Shiraishi A."/>
            <person name="Satake H."/>
            <person name="Nakayama K."/>
        </authorList>
    </citation>
    <scope>NUCLEOTIDE SEQUENCE</scope>
</reference>
<name>A0ABQ4WAL6_9ASTR</name>
<gene>
    <name evidence="2" type="ORF">Tco_0600035</name>
</gene>
<organism evidence="2 3">
    <name type="scientific">Tanacetum coccineum</name>
    <dbReference type="NCBI Taxonomy" id="301880"/>
    <lineage>
        <taxon>Eukaryota</taxon>
        <taxon>Viridiplantae</taxon>
        <taxon>Streptophyta</taxon>
        <taxon>Embryophyta</taxon>
        <taxon>Tracheophyta</taxon>
        <taxon>Spermatophyta</taxon>
        <taxon>Magnoliopsida</taxon>
        <taxon>eudicotyledons</taxon>
        <taxon>Gunneridae</taxon>
        <taxon>Pentapetalae</taxon>
        <taxon>asterids</taxon>
        <taxon>campanulids</taxon>
        <taxon>Asterales</taxon>
        <taxon>Asteraceae</taxon>
        <taxon>Asteroideae</taxon>
        <taxon>Anthemideae</taxon>
        <taxon>Anthemidinae</taxon>
        <taxon>Tanacetum</taxon>
    </lineage>
</organism>
<comment type="caution">
    <text evidence="2">The sequence shown here is derived from an EMBL/GenBank/DDBJ whole genome shotgun (WGS) entry which is preliminary data.</text>
</comment>
<dbReference type="EMBL" id="BQNB010008478">
    <property type="protein sequence ID" value="GJS49914.1"/>
    <property type="molecule type" value="Genomic_DNA"/>
</dbReference>
<evidence type="ECO:0000313" key="2">
    <source>
        <dbReference type="EMBL" id="GJS49914.1"/>
    </source>
</evidence>
<keyword evidence="3" id="KW-1185">Reference proteome</keyword>
<accession>A0ABQ4WAL6</accession>
<dbReference type="Proteomes" id="UP001151760">
    <property type="component" value="Unassembled WGS sequence"/>
</dbReference>
<evidence type="ECO:0000313" key="3">
    <source>
        <dbReference type="Proteomes" id="UP001151760"/>
    </source>
</evidence>
<reference evidence="2" key="1">
    <citation type="journal article" date="2022" name="Int. J. Mol. Sci.">
        <title>Draft Genome of Tanacetum Coccineum: Genomic Comparison of Closely Related Tanacetum-Family Plants.</title>
        <authorList>
            <person name="Yamashiro T."/>
            <person name="Shiraishi A."/>
            <person name="Nakayama K."/>
            <person name="Satake H."/>
        </authorList>
    </citation>
    <scope>NUCLEOTIDE SEQUENCE</scope>
</reference>
<sequence>MVQTILKSHVEKPEKFKGSDFLHWQQKMLFYLTSLHVSYFLMDSEPKNPYLVDGDNVTTEAQTADYEKPVVKQVEELQIIVHEMEVEGIDNRMNEKADVNSLAPNANMVRESFSKSKSNHKNKSKNGGGSGQKHSKDGKKDYN</sequence>
<evidence type="ECO:0008006" key="4">
    <source>
        <dbReference type="Google" id="ProtNLM"/>
    </source>
</evidence>
<evidence type="ECO:0000256" key="1">
    <source>
        <dbReference type="SAM" id="MobiDB-lite"/>
    </source>
</evidence>
<proteinExistence type="predicted"/>